<sequence length="71" mass="8044">MISPGHENLLMNYDQSAPSTNKSTPFLFNKRLLLILISLLQENLLTAGKVESRKKEVDNREHIPIAAGWLQ</sequence>
<reference evidence="1" key="1">
    <citation type="submission" date="2014-09" db="EMBL/GenBank/DDBJ databases">
        <authorList>
            <person name="Magalhaes I.L.F."/>
            <person name="Oliveira U."/>
            <person name="Santos F.R."/>
            <person name="Vidigal T.H.D.A."/>
            <person name="Brescovit A.D."/>
            <person name="Santos A.J."/>
        </authorList>
    </citation>
    <scope>NUCLEOTIDE SEQUENCE</scope>
    <source>
        <tissue evidence="1">Shoot tissue taken approximately 20 cm above the soil surface</tissue>
    </source>
</reference>
<reference evidence="1" key="2">
    <citation type="journal article" date="2015" name="Data Brief">
        <title>Shoot transcriptome of the giant reed, Arundo donax.</title>
        <authorList>
            <person name="Barrero R.A."/>
            <person name="Guerrero F.D."/>
            <person name="Moolhuijzen P."/>
            <person name="Goolsby J.A."/>
            <person name="Tidwell J."/>
            <person name="Bellgard S.E."/>
            <person name="Bellgard M.I."/>
        </authorList>
    </citation>
    <scope>NUCLEOTIDE SEQUENCE</scope>
    <source>
        <tissue evidence="1">Shoot tissue taken approximately 20 cm above the soil surface</tissue>
    </source>
</reference>
<proteinExistence type="predicted"/>
<protein>
    <submittedName>
        <fullName evidence="1">Uncharacterized protein</fullName>
    </submittedName>
</protein>
<dbReference type="EMBL" id="GBRH01161345">
    <property type="protein sequence ID" value="JAE36551.1"/>
    <property type="molecule type" value="Transcribed_RNA"/>
</dbReference>
<organism evidence="1">
    <name type="scientific">Arundo donax</name>
    <name type="common">Giant reed</name>
    <name type="synonym">Donax arundinaceus</name>
    <dbReference type="NCBI Taxonomy" id="35708"/>
    <lineage>
        <taxon>Eukaryota</taxon>
        <taxon>Viridiplantae</taxon>
        <taxon>Streptophyta</taxon>
        <taxon>Embryophyta</taxon>
        <taxon>Tracheophyta</taxon>
        <taxon>Spermatophyta</taxon>
        <taxon>Magnoliopsida</taxon>
        <taxon>Liliopsida</taxon>
        <taxon>Poales</taxon>
        <taxon>Poaceae</taxon>
        <taxon>PACMAD clade</taxon>
        <taxon>Arundinoideae</taxon>
        <taxon>Arundineae</taxon>
        <taxon>Arundo</taxon>
    </lineage>
</organism>
<dbReference type="AlphaFoldDB" id="A0A0A9HNU6"/>
<accession>A0A0A9HNU6</accession>
<evidence type="ECO:0000313" key="1">
    <source>
        <dbReference type="EMBL" id="JAE36551.1"/>
    </source>
</evidence>
<name>A0A0A9HNU6_ARUDO</name>